<dbReference type="Pfam" id="PF17146">
    <property type="entry name" value="PIN_6"/>
    <property type="match status" value="1"/>
</dbReference>
<dbReference type="GeneID" id="34523220"/>
<comment type="subcellular location">
    <subcellularLocation>
        <location evidence="7">Nucleus</location>
        <location evidence="7">Nucleolus</location>
    </subcellularLocation>
</comment>
<feature type="compositionally biased region" description="Basic residues" evidence="9">
    <location>
        <begin position="163"/>
        <end position="175"/>
    </location>
</feature>
<evidence type="ECO:0000313" key="12">
    <source>
        <dbReference type="EMBL" id="CDK29849.1"/>
    </source>
</evidence>
<proteinExistence type="inferred from homology"/>
<feature type="domain" description="Ribonuclease PIN" evidence="11">
    <location>
        <begin position="7"/>
        <end position="95"/>
    </location>
</feature>
<evidence type="ECO:0000256" key="4">
    <source>
        <dbReference type="ARBA" id="ARBA00022801"/>
    </source>
</evidence>
<gene>
    <name evidence="12" type="ORF">KUCA_T00005843001</name>
</gene>
<keyword evidence="5 7" id="KW-0862">Zinc</keyword>
<dbReference type="Gene3D" id="3.40.50.1010">
    <property type="entry name" value="5'-nuclease"/>
    <property type="match status" value="1"/>
</dbReference>
<sequence length="449" mass="50663">MSRVNTLVLDAGPLINQPAASLQQYASNFVTTPGVFAELKDENVRQQVVLWGDSLKIRHPKSASIKAVVDFARLTGDSAVLSTNDIHVIALAYEIECEMNNGDWRLRKYPGEKKMRRVAKTDENEEKESTNEAEKDVQIESKSESNQGCASEPEPNQQSAAIKKPRRRGGKRHKKKTDDTELAAGLELVSIKEDEWEVVGETGKKENTGLSEEYDLEDDETEWITTENVEEEIVKDQGEQIEQETSRSMIKVALATGDFACQNVALQIGLNLMNTMSGMRIKRVRNYMLRCHACFRLTAIPKDGRPKHFCSSCGGATLLRCAVSVDSKTGMITPHLKKNFQWFTRGNKYSLPSPLSKAQNRRVGNAGYQHKRENNHQEILLLREDQKEYQQAVKDEMWQRRQNDKHADEWIGGGSADGYVSPFFSDQIRPSGVKVNRGRHANAVRKPRS</sequence>
<dbReference type="PANTHER" id="PTHR12814">
    <property type="entry name" value="RNA-BINDING PROTEIN NOB1"/>
    <property type="match status" value="1"/>
</dbReference>
<dbReference type="InterPro" id="IPR033411">
    <property type="entry name" value="Ribonuclease_PIN"/>
</dbReference>
<dbReference type="RefSeq" id="XP_022461832.1">
    <property type="nucleotide sequence ID" value="XM_022603096.1"/>
</dbReference>
<dbReference type="HOGENOM" id="CLU_024666_2_1_1"/>
<evidence type="ECO:0000256" key="1">
    <source>
        <dbReference type="ARBA" id="ARBA00005858"/>
    </source>
</evidence>
<dbReference type="GO" id="GO:0005737">
    <property type="term" value="C:cytoplasm"/>
    <property type="evidence" value="ECO:0007669"/>
    <property type="project" value="EnsemblFungi"/>
</dbReference>
<dbReference type="OrthoDB" id="446759at2759"/>
<dbReference type="InterPro" id="IPR017117">
    <property type="entry name" value="Nob1_euk"/>
</dbReference>
<keyword evidence="6 7" id="KW-0539">Nucleus</keyword>
<feature type="region of interest" description="Disordered" evidence="9">
    <location>
        <begin position="430"/>
        <end position="449"/>
    </location>
</feature>
<evidence type="ECO:0000259" key="10">
    <source>
        <dbReference type="Pfam" id="PF08772"/>
    </source>
</evidence>
<feature type="binding site" evidence="8">
    <location>
        <position position="291"/>
    </location>
    <ligand>
        <name>Zn(2+)</name>
        <dbReference type="ChEBI" id="CHEBI:29105"/>
    </ligand>
</feature>
<evidence type="ECO:0000256" key="6">
    <source>
        <dbReference type="ARBA" id="ARBA00023242"/>
    </source>
</evidence>
<dbReference type="GO" id="GO:0000462">
    <property type="term" value="P:maturation of SSU-rRNA from tricistronic rRNA transcript (SSU-rRNA, 5.8S rRNA, LSU-rRNA)"/>
    <property type="evidence" value="ECO:0007669"/>
    <property type="project" value="EnsemblFungi"/>
</dbReference>
<keyword evidence="13" id="KW-1185">Reference proteome</keyword>
<feature type="compositionally biased region" description="Basic and acidic residues" evidence="9">
    <location>
        <begin position="117"/>
        <end position="143"/>
    </location>
</feature>
<evidence type="ECO:0000259" key="11">
    <source>
        <dbReference type="Pfam" id="PF17146"/>
    </source>
</evidence>
<evidence type="ECO:0000256" key="5">
    <source>
        <dbReference type="ARBA" id="ARBA00022833"/>
    </source>
</evidence>
<dbReference type="PANTHER" id="PTHR12814:SF2">
    <property type="entry name" value="RNA-BINDING PROTEIN NOB1"/>
    <property type="match status" value="1"/>
</dbReference>
<dbReference type="GO" id="GO:0030688">
    <property type="term" value="C:preribosome, small subunit precursor"/>
    <property type="evidence" value="ECO:0007669"/>
    <property type="project" value="EnsemblFungi"/>
</dbReference>
<keyword evidence="3 7" id="KW-0479">Metal-binding</keyword>
<feature type="compositionally biased region" description="Polar residues" evidence="9">
    <location>
        <begin position="144"/>
        <end position="160"/>
    </location>
</feature>
<dbReference type="GO" id="GO:0043248">
    <property type="term" value="P:proteasome assembly"/>
    <property type="evidence" value="ECO:0007669"/>
    <property type="project" value="EnsemblFungi"/>
</dbReference>
<protein>
    <recommendedName>
        <fullName evidence="7">20S-pre-rRNA D-site endonuclease NOB1</fullName>
    </recommendedName>
</protein>
<evidence type="ECO:0000256" key="2">
    <source>
        <dbReference type="ARBA" id="ARBA00022722"/>
    </source>
</evidence>
<comment type="function">
    <text evidence="7">Required for the synthesis of 40S ribosome subunits. Has a role in processing 20S pre-rRNA into the mature 18S rRNA, where it is required for cleavage at the 3' end of the mature 18S rRNA (D-site). Accompanies the 20S pre-rRNA from the nucleus to the cytoplasm.</text>
</comment>
<dbReference type="Gene3D" id="6.20.210.10">
    <property type="entry name" value="Nin one binding (NOB1), Zn-ribbon-like"/>
    <property type="match status" value="1"/>
</dbReference>
<comment type="similarity">
    <text evidence="1 7">Belongs to the NOB1 family.</text>
</comment>
<dbReference type="PIRSF" id="PIRSF037125">
    <property type="entry name" value="D-site_20S_pre-rRNA_nuclease"/>
    <property type="match status" value="1"/>
</dbReference>
<dbReference type="InterPro" id="IPR036283">
    <property type="entry name" value="NOB1_Zf-like_sf"/>
</dbReference>
<reference evidence="12" key="1">
    <citation type="submission" date="2013-12" db="EMBL/GenBank/DDBJ databases">
        <authorList>
            <person name="Genoscope - CEA"/>
        </authorList>
    </citation>
    <scope>NUCLEOTIDE SEQUENCE</scope>
    <source>
        <strain evidence="12">CBS 1993</strain>
    </source>
</reference>
<dbReference type="GO" id="GO:0005730">
    <property type="term" value="C:nucleolus"/>
    <property type="evidence" value="ECO:0007669"/>
    <property type="project" value="UniProtKB-SubCell"/>
</dbReference>
<keyword evidence="2" id="KW-0540">Nuclease</keyword>
<dbReference type="Pfam" id="PF08772">
    <property type="entry name" value="Zn_ribbon_NOB1"/>
    <property type="match status" value="1"/>
</dbReference>
<dbReference type="SUPFAM" id="SSF144206">
    <property type="entry name" value="NOB1 zinc finger-like"/>
    <property type="match status" value="1"/>
</dbReference>
<evidence type="ECO:0000256" key="3">
    <source>
        <dbReference type="ARBA" id="ARBA00022723"/>
    </source>
</evidence>
<feature type="region of interest" description="Disordered" evidence="9">
    <location>
        <begin position="117"/>
        <end position="181"/>
    </location>
</feature>
<name>W6MSZ9_9ASCO</name>
<reference evidence="12" key="2">
    <citation type="submission" date="2014-02" db="EMBL/GenBank/DDBJ databases">
        <title>Complete DNA sequence of /Kuraishia capsulata/ illustrates novel genomic features among budding yeasts (/Saccharomycotina/).</title>
        <authorList>
            <person name="Morales L."/>
            <person name="Noel B."/>
            <person name="Porcel B."/>
            <person name="Marcet-Houben M."/>
            <person name="Hullo M-F."/>
            <person name="Sacerdot C."/>
            <person name="Tekaia F."/>
            <person name="Leh-Louis V."/>
            <person name="Despons L."/>
            <person name="Khanna V."/>
            <person name="Aury J-M."/>
            <person name="Barbe V."/>
            <person name="Couloux A."/>
            <person name="Labadie K."/>
            <person name="Pelletier E."/>
            <person name="Souciet J-L."/>
            <person name="Boekhout T."/>
            <person name="Gabaldon T."/>
            <person name="Wincker P."/>
            <person name="Dujon B."/>
        </authorList>
    </citation>
    <scope>NUCLEOTIDE SEQUENCE</scope>
    <source>
        <strain evidence="12">CBS 1993</strain>
    </source>
</reference>
<dbReference type="FunFam" id="3.40.50.1010:FF:000020">
    <property type="entry name" value="20S-pre-rRNA D-site endonuclease NOB1"/>
    <property type="match status" value="1"/>
</dbReference>
<dbReference type="InterPro" id="IPR014881">
    <property type="entry name" value="NOB1_Zn-bd"/>
</dbReference>
<dbReference type="CDD" id="cd09876">
    <property type="entry name" value="PIN_Nob1-like"/>
    <property type="match status" value="1"/>
</dbReference>
<dbReference type="GO" id="GO:0004521">
    <property type="term" value="F:RNA endonuclease activity"/>
    <property type="evidence" value="ECO:0007669"/>
    <property type="project" value="UniProtKB-UniRule"/>
</dbReference>
<feature type="domain" description="Nin one binding (NOB1) Zn-ribbon-like" evidence="10">
    <location>
        <begin position="281"/>
        <end position="356"/>
    </location>
</feature>
<keyword evidence="4" id="KW-0378">Hydrolase</keyword>
<feature type="binding site" evidence="8">
    <location>
        <position position="294"/>
    </location>
    <ligand>
        <name>Zn(2+)</name>
        <dbReference type="ChEBI" id="CHEBI:29105"/>
    </ligand>
</feature>
<dbReference type="Proteomes" id="UP000019384">
    <property type="component" value="Unassembled WGS sequence"/>
</dbReference>
<feature type="binding site" evidence="8">
    <location>
        <position position="310"/>
    </location>
    <ligand>
        <name>Zn(2+)</name>
        <dbReference type="ChEBI" id="CHEBI:29105"/>
    </ligand>
</feature>
<evidence type="ECO:0000256" key="8">
    <source>
        <dbReference type="PIRSR" id="PIRSR037125-1"/>
    </source>
</evidence>
<evidence type="ECO:0000256" key="7">
    <source>
        <dbReference type="PIRNR" id="PIRNR037125"/>
    </source>
</evidence>
<dbReference type="GO" id="GO:0070181">
    <property type="term" value="F:small ribosomal subunit rRNA binding"/>
    <property type="evidence" value="ECO:0007669"/>
    <property type="project" value="EnsemblFungi"/>
</dbReference>
<evidence type="ECO:0000313" key="13">
    <source>
        <dbReference type="Proteomes" id="UP000019384"/>
    </source>
</evidence>
<feature type="compositionally biased region" description="Basic residues" evidence="9">
    <location>
        <begin position="436"/>
        <end position="449"/>
    </location>
</feature>
<dbReference type="EMBL" id="HG793131">
    <property type="protein sequence ID" value="CDK29849.1"/>
    <property type="molecule type" value="Genomic_DNA"/>
</dbReference>
<accession>W6MSZ9</accession>
<dbReference type="GO" id="GO:0016787">
    <property type="term" value="F:hydrolase activity"/>
    <property type="evidence" value="ECO:0007669"/>
    <property type="project" value="UniProtKB-KW"/>
</dbReference>
<dbReference type="InterPro" id="IPR039907">
    <property type="entry name" value="NOB1"/>
</dbReference>
<organism evidence="12 13">
    <name type="scientific">Kuraishia capsulata CBS 1993</name>
    <dbReference type="NCBI Taxonomy" id="1382522"/>
    <lineage>
        <taxon>Eukaryota</taxon>
        <taxon>Fungi</taxon>
        <taxon>Dikarya</taxon>
        <taxon>Ascomycota</taxon>
        <taxon>Saccharomycotina</taxon>
        <taxon>Pichiomycetes</taxon>
        <taxon>Pichiales</taxon>
        <taxon>Pichiaceae</taxon>
        <taxon>Kuraishia</taxon>
    </lineage>
</organism>
<dbReference type="STRING" id="1382522.W6MSZ9"/>
<evidence type="ECO:0000256" key="9">
    <source>
        <dbReference type="SAM" id="MobiDB-lite"/>
    </source>
</evidence>
<dbReference type="AlphaFoldDB" id="W6MSZ9"/>
<dbReference type="GO" id="GO:0046872">
    <property type="term" value="F:metal ion binding"/>
    <property type="evidence" value="ECO:0007669"/>
    <property type="project" value="UniProtKB-UniRule"/>
</dbReference>
<feature type="binding site" evidence="8">
    <location>
        <position position="313"/>
    </location>
    <ligand>
        <name>Zn(2+)</name>
        <dbReference type="ChEBI" id="CHEBI:29105"/>
    </ligand>
</feature>